<evidence type="ECO:0000313" key="2">
    <source>
        <dbReference type="Proteomes" id="UP000051658"/>
    </source>
</evidence>
<dbReference type="RefSeq" id="WP_034570945.1">
    <property type="nucleotide sequence ID" value="NZ_JQBS01000007.1"/>
</dbReference>
<dbReference type="Pfam" id="PF08713">
    <property type="entry name" value="DNA_alkylation"/>
    <property type="match status" value="1"/>
</dbReference>
<dbReference type="InterPro" id="IPR014825">
    <property type="entry name" value="DNA_alkylation"/>
</dbReference>
<proteinExistence type="predicted"/>
<dbReference type="InterPro" id="IPR016024">
    <property type="entry name" value="ARM-type_fold"/>
</dbReference>
<dbReference type="CDD" id="cd07064">
    <property type="entry name" value="AlkD_like_1"/>
    <property type="match status" value="1"/>
</dbReference>
<gene>
    <name evidence="1" type="ORF">IV74_GL000358</name>
</gene>
<accession>A0A0R2HX91</accession>
<reference evidence="1 2" key="1">
    <citation type="journal article" date="2015" name="Genome Announc.">
        <title>Expanding the biotechnology potential of lactobacilli through comparative genomics of 213 strains and associated genera.</title>
        <authorList>
            <person name="Sun Z."/>
            <person name="Harris H.M."/>
            <person name="McCann A."/>
            <person name="Guo C."/>
            <person name="Argimon S."/>
            <person name="Zhang W."/>
            <person name="Yang X."/>
            <person name="Jeffery I.B."/>
            <person name="Cooney J.C."/>
            <person name="Kagawa T.F."/>
            <person name="Liu W."/>
            <person name="Song Y."/>
            <person name="Salvetti E."/>
            <person name="Wrobel A."/>
            <person name="Rasinkangas P."/>
            <person name="Parkhill J."/>
            <person name="Rea M.C."/>
            <person name="O'Sullivan O."/>
            <person name="Ritari J."/>
            <person name="Douillard F.P."/>
            <person name="Paul Ross R."/>
            <person name="Yang R."/>
            <person name="Briner A.E."/>
            <person name="Felis G.E."/>
            <person name="de Vos W.M."/>
            <person name="Barrangou R."/>
            <person name="Klaenhammer T.R."/>
            <person name="Caufield P.W."/>
            <person name="Cui Y."/>
            <person name="Zhang H."/>
            <person name="O'Toole P.W."/>
        </authorList>
    </citation>
    <scope>NUCLEOTIDE SEQUENCE [LARGE SCALE GENOMIC DNA]</scope>
    <source>
        <strain evidence="1 2">DSM 20623</strain>
    </source>
</reference>
<dbReference type="GeneID" id="89588352"/>
<dbReference type="Gene3D" id="1.20.1660.10">
    <property type="entry name" value="Hypothetical protein (EF3068)"/>
    <property type="match status" value="1"/>
</dbReference>
<dbReference type="Gene3D" id="1.25.40.290">
    <property type="entry name" value="ARM repeat domains"/>
    <property type="match status" value="1"/>
</dbReference>
<dbReference type="Proteomes" id="UP000051658">
    <property type="component" value="Unassembled WGS sequence"/>
</dbReference>
<dbReference type="EMBL" id="JQBS01000007">
    <property type="protein sequence ID" value="KRN57376.1"/>
    <property type="molecule type" value="Genomic_DNA"/>
</dbReference>
<sequence>MIKVVLTQNSAKQEAMAKYMKNQFPFAGISAPLRKIQSKEMLKESKTWPIQEVLSEVKRYYALESREYQYIAIDLLQQNIKRLSYEEFAPLFYLVTEKAWWDSVDSLRAVISRWCLVNPEKFDLVFQHFTTSENFWNRRVAINLQLGYKEKTQTNYLQAAIVQEIDTNEFFIQKAIGWSLRDYSKSNPAWVRKFILETPNLSSLAVREGTKYL</sequence>
<dbReference type="SUPFAM" id="SSF48371">
    <property type="entry name" value="ARM repeat"/>
    <property type="match status" value="1"/>
</dbReference>
<name>A0A0R2HX91_CARDV</name>
<dbReference type="eggNOG" id="COG4912">
    <property type="taxonomic scope" value="Bacteria"/>
</dbReference>
<evidence type="ECO:0000313" key="1">
    <source>
        <dbReference type="EMBL" id="KRN57376.1"/>
    </source>
</evidence>
<comment type="caution">
    <text evidence="1">The sequence shown here is derived from an EMBL/GenBank/DDBJ whole genome shotgun (WGS) entry which is preliminary data.</text>
</comment>
<dbReference type="PANTHER" id="PTHR34070:SF1">
    <property type="entry name" value="DNA ALKYLATION REPAIR PROTEIN"/>
    <property type="match status" value="1"/>
</dbReference>
<protein>
    <submittedName>
        <fullName evidence="1">DNA alkylation repair protein</fullName>
    </submittedName>
</protein>
<organism evidence="1 2">
    <name type="scientific">Carnobacterium divergens DSM 20623</name>
    <dbReference type="NCBI Taxonomy" id="1449336"/>
    <lineage>
        <taxon>Bacteria</taxon>
        <taxon>Bacillati</taxon>
        <taxon>Bacillota</taxon>
        <taxon>Bacilli</taxon>
        <taxon>Lactobacillales</taxon>
        <taxon>Carnobacteriaceae</taxon>
        <taxon>Carnobacterium</taxon>
    </lineage>
</organism>
<keyword evidence="2" id="KW-1185">Reference proteome</keyword>
<dbReference type="PANTHER" id="PTHR34070">
    <property type="entry name" value="ARMADILLO-TYPE FOLD"/>
    <property type="match status" value="1"/>
</dbReference>
<dbReference type="PATRIC" id="fig|1449336.4.peg.365"/>
<dbReference type="AlphaFoldDB" id="A0A0R2HX91"/>